<proteinExistence type="predicted"/>
<protein>
    <recommendedName>
        <fullName evidence="3">Nucleotidyltransferase domain-containing protein</fullName>
    </recommendedName>
</protein>
<dbReference type="RefSeq" id="WP_271279525.1">
    <property type="nucleotide sequence ID" value="NZ_BAABFD010000002.1"/>
</dbReference>
<evidence type="ECO:0008006" key="3">
    <source>
        <dbReference type="Google" id="ProtNLM"/>
    </source>
</evidence>
<accession>A0ABT4T9H5</accession>
<reference evidence="1 2" key="1">
    <citation type="submission" date="2022-11" db="EMBL/GenBank/DDBJ databases">
        <title>Nonomuraea corallina sp. nov., a new species of the genus Nonomuraea isolated from sea side sediment in Thai sea.</title>
        <authorList>
            <person name="Ngamcharungchit C."/>
            <person name="Matsumoto A."/>
            <person name="Suriyachadkun C."/>
            <person name="Panbangred W."/>
            <person name="Inahashi Y."/>
            <person name="Intra B."/>
        </authorList>
    </citation>
    <scope>NUCLEOTIDE SEQUENCE [LARGE SCALE GENOMIC DNA]</scope>
    <source>
        <strain evidence="1 2">DSM 43553</strain>
    </source>
</reference>
<dbReference type="EMBL" id="JAPNUD010000173">
    <property type="protein sequence ID" value="MDA0646105.1"/>
    <property type="molecule type" value="Genomic_DNA"/>
</dbReference>
<comment type="caution">
    <text evidence="1">The sequence shown here is derived from an EMBL/GenBank/DDBJ whole genome shotgun (WGS) entry which is preliminary data.</text>
</comment>
<dbReference type="Proteomes" id="UP001212498">
    <property type="component" value="Unassembled WGS sequence"/>
</dbReference>
<sequence>MRVGKAVETARRWVRDEGARLPGFGGAFLTGSALWAPPGSALPPHSDVDVMVVLDEPAGHGRKVRYGGALLDVSFLPATRVESAEAVLRDYHLAGAFHRPGVLADPTGRLSDLGREVSRRFAGRRWVLARCDHALETVRARLAGAGSPGPLPDQVNAWLFGTGVTAHVLLVAGLRNPTVRRRYAATRELLAGRGLADRHEHLLDLLGCATMTPGRVRRHLDGLERLFDTAARVDAPGYRFDSDITAAARPIAVGGSRALIDAGLHREAVFWLVATYARCLLKLAAAGRPAPEDTLLELLSDLGAATPAARQARAATVLADLPSLRRTAGHLAPPA</sequence>
<evidence type="ECO:0000313" key="2">
    <source>
        <dbReference type="Proteomes" id="UP001212498"/>
    </source>
</evidence>
<gene>
    <name evidence="1" type="ORF">OUY24_36230</name>
</gene>
<keyword evidence="2" id="KW-1185">Reference proteome</keyword>
<organism evidence="1 2">
    <name type="scientific">Nonomuraea ferruginea</name>
    <dbReference type="NCBI Taxonomy" id="46174"/>
    <lineage>
        <taxon>Bacteria</taxon>
        <taxon>Bacillati</taxon>
        <taxon>Actinomycetota</taxon>
        <taxon>Actinomycetes</taxon>
        <taxon>Streptosporangiales</taxon>
        <taxon>Streptosporangiaceae</taxon>
        <taxon>Nonomuraea</taxon>
    </lineage>
</organism>
<evidence type="ECO:0000313" key="1">
    <source>
        <dbReference type="EMBL" id="MDA0646105.1"/>
    </source>
</evidence>
<name>A0ABT4T9H5_9ACTN</name>